<keyword evidence="2" id="KW-0805">Transcription regulation</keyword>
<evidence type="ECO:0000259" key="5">
    <source>
        <dbReference type="Pfam" id="PF04542"/>
    </source>
</evidence>
<dbReference type="InterPro" id="IPR013324">
    <property type="entry name" value="RNA_pol_sigma_r3/r4-like"/>
</dbReference>
<dbReference type="Pfam" id="PF04542">
    <property type="entry name" value="Sigma70_r2"/>
    <property type="match status" value="1"/>
</dbReference>
<dbReference type="NCBIfam" id="NF009172">
    <property type="entry name" value="PRK12519.1"/>
    <property type="match status" value="1"/>
</dbReference>
<evidence type="ECO:0000256" key="4">
    <source>
        <dbReference type="ARBA" id="ARBA00023163"/>
    </source>
</evidence>
<dbReference type="InterPro" id="IPR013249">
    <property type="entry name" value="RNA_pol_sigma70_r4_t2"/>
</dbReference>
<dbReference type="GO" id="GO:0016987">
    <property type="term" value="F:sigma factor activity"/>
    <property type="evidence" value="ECO:0007669"/>
    <property type="project" value="UniProtKB-KW"/>
</dbReference>
<dbReference type="InterPro" id="IPR007627">
    <property type="entry name" value="RNA_pol_sigma70_r2"/>
</dbReference>
<dbReference type="Gene3D" id="1.10.1740.10">
    <property type="match status" value="1"/>
</dbReference>
<dbReference type="Gene3D" id="1.10.10.10">
    <property type="entry name" value="Winged helix-like DNA-binding domain superfamily/Winged helix DNA-binding domain"/>
    <property type="match status" value="1"/>
</dbReference>
<evidence type="ECO:0000256" key="3">
    <source>
        <dbReference type="ARBA" id="ARBA00023082"/>
    </source>
</evidence>
<dbReference type="PANTHER" id="PTHR43133">
    <property type="entry name" value="RNA POLYMERASE ECF-TYPE SIGMA FACTO"/>
    <property type="match status" value="1"/>
</dbReference>
<dbReference type="GO" id="GO:0003677">
    <property type="term" value="F:DNA binding"/>
    <property type="evidence" value="ECO:0007669"/>
    <property type="project" value="InterPro"/>
</dbReference>
<evidence type="ECO:0000256" key="2">
    <source>
        <dbReference type="ARBA" id="ARBA00023015"/>
    </source>
</evidence>
<dbReference type="CDD" id="cd06171">
    <property type="entry name" value="Sigma70_r4"/>
    <property type="match status" value="1"/>
</dbReference>
<reference evidence="7" key="1">
    <citation type="submission" date="2024-01" db="EMBL/GenBank/DDBJ databases">
        <title>Synechococcus elongatus PCC 11802, a close yet different native of Synechococcus elongatus PCC 11801.</title>
        <authorList>
            <person name="Jaiswal D."/>
            <person name="Sengupta A."/>
            <person name="Sengupta S."/>
            <person name="Pakrasi H.B."/>
            <person name="Wangikar P."/>
        </authorList>
    </citation>
    <scope>NUCLEOTIDE SEQUENCE</scope>
    <source>
        <strain evidence="7">PCC 11802</strain>
    </source>
</reference>
<dbReference type="InterPro" id="IPR039425">
    <property type="entry name" value="RNA_pol_sigma-70-like"/>
</dbReference>
<dbReference type="NCBIfam" id="TIGR02937">
    <property type="entry name" value="sigma70-ECF"/>
    <property type="match status" value="1"/>
</dbReference>
<keyword evidence="3" id="KW-0731">Sigma factor</keyword>
<comment type="similarity">
    <text evidence="1">Belongs to the sigma-70 factor family. ECF subfamily.</text>
</comment>
<gene>
    <name evidence="7" type="ORF">EKO22_05795</name>
</gene>
<dbReference type="RefSeq" id="WP_208678973.1">
    <property type="nucleotide sequence ID" value="NZ_CP034671.2"/>
</dbReference>
<dbReference type="AlphaFoldDB" id="A0AAT9K284"/>
<dbReference type="Pfam" id="PF08281">
    <property type="entry name" value="Sigma70_r4_2"/>
    <property type="match status" value="1"/>
</dbReference>
<evidence type="ECO:0000256" key="1">
    <source>
        <dbReference type="ARBA" id="ARBA00010641"/>
    </source>
</evidence>
<dbReference type="EMBL" id="CP034671">
    <property type="protein sequence ID" value="QFZ91960.2"/>
    <property type="molecule type" value="Genomic_DNA"/>
</dbReference>
<dbReference type="InterPro" id="IPR013325">
    <property type="entry name" value="RNA_pol_sigma_r2"/>
</dbReference>
<dbReference type="SUPFAM" id="SSF88946">
    <property type="entry name" value="Sigma2 domain of RNA polymerase sigma factors"/>
    <property type="match status" value="1"/>
</dbReference>
<accession>A0AAT9K284</accession>
<protein>
    <submittedName>
        <fullName evidence="7">Sigma-70 family RNA polymerase sigma factor</fullName>
    </submittedName>
</protein>
<evidence type="ECO:0000313" key="7">
    <source>
        <dbReference type="EMBL" id="QFZ91960.2"/>
    </source>
</evidence>
<organism evidence="7">
    <name type="scientific">Synechococcus elongatus PCC 11802</name>
    <dbReference type="NCBI Taxonomy" id="2283154"/>
    <lineage>
        <taxon>Bacteria</taxon>
        <taxon>Bacillati</taxon>
        <taxon>Cyanobacteriota</taxon>
        <taxon>Cyanophyceae</taxon>
        <taxon>Synechococcales</taxon>
        <taxon>Synechococcaceae</taxon>
        <taxon>Synechococcus</taxon>
    </lineage>
</organism>
<feature type="domain" description="RNA polymerase sigma factor 70 region 4 type 2" evidence="6">
    <location>
        <begin position="137"/>
        <end position="188"/>
    </location>
</feature>
<dbReference type="InterPro" id="IPR014284">
    <property type="entry name" value="RNA_pol_sigma-70_dom"/>
</dbReference>
<dbReference type="InterPro" id="IPR036388">
    <property type="entry name" value="WH-like_DNA-bd_sf"/>
</dbReference>
<name>A0AAT9K284_SYNEL</name>
<feature type="domain" description="RNA polymerase sigma-70 region 2" evidence="5">
    <location>
        <begin position="34"/>
        <end position="102"/>
    </location>
</feature>
<keyword evidence="4" id="KW-0804">Transcription</keyword>
<dbReference type="SUPFAM" id="SSF88659">
    <property type="entry name" value="Sigma3 and sigma4 domains of RNA polymerase sigma factors"/>
    <property type="match status" value="1"/>
</dbReference>
<sequence length="197" mass="21853">MGLGFPSPTSSNVRNDHDLWSELQQGQVAALASLYDRHASLVYGIALQVLGNSQEAEDLTQDIFIRLVDRQRSHYDPRRGSLRTYLAVLTRSRAIDRLRSRRTQAAAIDKVQSQLVQQQATTDPLISNLGAAETSAEVQQALAQLSESQQQVLRLAYYEGLSQADIAERLGEPLGTIKARARRGLLKLKQILEESVS</sequence>
<dbReference type="GO" id="GO:0006352">
    <property type="term" value="P:DNA-templated transcription initiation"/>
    <property type="evidence" value="ECO:0007669"/>
    <property type="project" value="InterPro"/>
</dbReference>
<dbReference type="PANTHER" id="PTHR43133:SF62">
    <property type="entry name" value="RNA POLYMERASE SIGMA FACTOR SIGZ"/>
    <property type="match status" value="1"/>
</dbReference>
<proteinExistence type="inferred from homology"/>
<evidence type="ECO:0000259" key="6">
    <source>
        <dbReference type="Pfam" id="PF08281"/>
    </source>
</evidence>